<evidence type="ECO:0000313" key="3">
    <source>
        <dbReference type="Proteomes" id="UP000287746"/>
    </source>
</evidence>
<reference evidence="2 3" key="1">
    <citation type="submission" date="2018-07" db="EMBL/GenBank/DDBJ databases">
        <title>Genomic and Epidemiologic Investigation of an Indolent Hospital Outbreak.</title>
        <authorList>
            <person name="Johnson R.C."/>
            <person name="Deming C."/>
            <person name="Conlan S."/>
            <person name="Zellmer C.J."/>
            <person name="Michelin A.V."/>
            <person name="Lee-Lin S."/>
            <person name="Thomas P.J."/>
            <person name="Park M."/>
            <person name="Weingarten R.A."/>
            <person name="Less J."/>
            <person name="Dekker J.P."/>
            <person name="Frank K.M."/>
            <person name="Musser K.A."/>
            <person name="Mcquiston J.R."/>
            <person name="Henderson D.K."/>
            <person name="Lau A.F."/>
            <person name="Palmore T.N."/>
            <person name="Segre J.A."/>
        </authorList>
    </citation>
    <scope>NUCLEOTIDE SEQUENCE [LARGE SCALE GENOMIC DNA]</scope>
    <source>
        <strain evidence="2 3">SK-CDC1_0717</strain>
    </source>
</reference>
<comment type="caution">
    <text evidence="2">The sequence shown here is derived from an EMBL/GenBank/DDBJ whole genome shotgun (WGS) entry which is preliminary data.</text>
</comment>
<proteinExistence type="predicted"/>
<dbReference type="Proteomes" id="UP000287746">
    <property type="component" value="Unassembled WGS sequence"/>
</dbReference>
<gene>
    <name evidence="2" type="ORF">DAH66_17505</name>
</gene>
<evidence type="ECO:0000256" key="1">
    <source>
        <dbReference type="SAM" id="MobiDB-lite"/>
    </source>
</evidence>
<protein>
    <submittedName>
        <fullName evidence="2">Uncharacterized protein</fullName>
    </submittedName>
</protein>
<sequence>MSRKLIVAMLLVVSAGVVTWRCVPGDEEAAGLVAMAPDAAPSAAVAADLRLPRLRDAGVERVRAMLAAATLRETQSGDAEQTAAAILELPGGEIVRVEEGRLLMQVAVLRAVSDSDAVFAIGGTQIRLPLAPDTQAGAPPGGIAGLDSNAPGKADPAFARR</sequence>
<name>A0A430FZQ9_9SPHN</name>
<organism evidence="2 3">
    <name type="scientific">Sphingomonas koreensis</name>
    <dbReference type="NCBI Taxonomy" id="93064"/>
    <lineage>
        <taxon>Bacteria</taxon>
        <taxon>Pseudomonadati</taxon>
        <taxon>Pseudomonadota</taxon>
        <taxon>Alphaproteobacteria</taxon>
        <taxon>Sphingomonadales</taxon>
        <taxon>Sphingomonadaceae</taxon>
        <taxon>Sphingomonas</taxon>
    </lineage>
</organism>
<accession>A0A430FZQ9</accession>
<feature type="region of interest" description="Disordered" evidence="1">
    <location>
        <begin position="130"/>
        <end position="161"/>
    </location>
</feature>
<dbReference type="AlphaFoldDB" id="A0A430FZQ9"/>
<dbReference type="EMBL" id="QQYZ01000020">
    <property type="protein sequence ID" value="RSY79362.1"/>
    <property type="molecule type" value="Genomic_DNA"/>
</dbReference>
<dbReference type="RefSeq" id="WP_126005320.1">
    <property type="nucleotide sequence ID" value="NZ_QQYZ01000020.1"/>
</dbReference>
<evidence type="ECO:0000313" key="2">
    <source>
        <dbReference type="EMBL" id="RSY79362.1"/>
    </source>
</evidence>